<accession>A0AAW2EIB1</accession>
<proteinExistence type="predicted"/>
<sequence length="102" mass="11643">MIVLYVATWLAGSSGREITRSIFILLIIGVDHNRKKTFFIFASTVSVIRCVIHVRVLATVSREACVLSEARRPVVTDGRPRRLRTRLRKKKYPRPILVLNAV</sequence>
<protein>
    <recommendedName>
        <fullName evidence="3">Secreted protein</fullName>
    </recommendedName>
</protein>
<comment type="caution">
    <text evidence="1">The sequence shown here is derived from an EMBL/GenBank/DDBJ whole genome shotgun (WGS) entry which is preliminary data.</text>
</comment>
<reference evidence="1 2" key="1">
    <citation type="submission" date="2023-03" db="EMBL/GenBank/DDBJ databases">
        <title>High recombination rates correlate with genetic variation in Cardiocondyla obscurior ants.</title>
        <authorList>
            <person name="Errbii M."/>
        </authorList>
    </citation>
    <scope>NUCLEOTIDE SEQUENCE [LARGE SCALE GENOMIC DNA]</scope>
    <source>
        <strain evidence="1">Alpha-2009</strain>
        <tissue evidence="1">Whole body</tissue>
    </source>
</reference>
<dbReference type="EMBL" id="JADYXP020000024">
    <property type="protein sequence ID" value="KAL0101527.1"/>
    <property type="molecule type" value="Genomic_DNA"/>
</dbReference>
<evidence type="ECO:0008006" key="3">
    <source>
        <dbReference type="Google" id="ProtNLM"/>
    </source>
</evidence>
<dbReference type="AlphaFoldDB" id="A0AAW2EIB1"/>
<evidence type="ECO:0000313" key="2">
    <source>
        <dbReference type="Proteomes" id="UP001430953"/>
    </source>
</evidence>
<gene>
    <name evidence="1" type="ORF">PUN28_018981</name>
</gene>
<name>A0AAW2EIB1_9HYME</name>
<evidence type="ECO:0000313" key="1">
    <source>
        <dbReference type="EMBL" id="KAL0101527.1"/>
    </source>
</evidence>
<keyword evidence="2" id="KW-1185">Reference proteome</keyword>
<dbReference type="Proteomes" id="UP001430953">
    <property type="component" value="Unassembled WGS sequence"/>
</dbReference>
<organism evidence="1 2">
    <name type="scientific">Cardiocondyla obscurior</name>
    <dbReference type="NCBI Taxonomy" id="286306"/>
    <lineage>
        <taxon>Eukaryota</taxon>
        <taxon>Metazoa</taxon>
        <taxon>Ecdysozoa</taxon>
        <taxon>Arthropoda</taxon>
        <taxon>Hexapoda</taxon>
        <taxon>Insecta</taxon>
        <taxon>Pterygota</taxon>
        <taxon>Neoptera</taxon>
        <taxon>Endopterygota</taxon>
        <taxon>Hymenoptera</taxon>
        <taxon>Apocrita</taxon>
        <taxon>Aculeata</taxon>
        <taxon>Formicoidea</taxon>
        <taxon>Formicidae</taxon>
        <taxon>Myrmicinae</taxon>
        <taxon>Cardiocondyla</taxon>
    </lineage>
</organism>